<dbReference type="Proteomes" id="UP001153334">
    <property type="component" value="Unassembled WGS sequence"/>
</dbReference>
<evidence type="ECO:0000313" key="1">
    <source>
        <dbReference type="EMBL" id="KAJ8120091.1"/>
    </source>
</evidence>
<dbReference type="EMBL" id="JAPESX010000697">
    <property type="protein sequence ID" value="KAJ8120091.1"/>
    <property type="molecule type" value="Genomic_DNA"/>
</dbReference>
<organism evidence="1 2">
    <name type="scientific">Nemania bipapillata</name>
    <dbReference type="NCBI Taxonomy" id="110536"/>
    <lineage>
        <taxon>Eukaryota</taxon>
        <taxon>Fungi</taxon>
        <taxon>Dikarya</taxon>
        <taxon>Ascomycota</taxon>
        <taxon>Pezizomycotina</taxon>
        <taxon>Sordariomycetes</taxon>
        <taxon>Xylariomycetidae</taxon>
        <taxon>Xylariales</taxon>
        <taxon>Xylariaceae</taxon>
        <taxon>Nemania</taxon>
    </lineage>
</organism>
<accession>A0ACC2IYA2</accession>
<keyword evidence="2" id="KW-1185">Reference proteome</keyword>
<proteinExistence type="predicted"/>
<protein>
    <submittedName>
        <fullName evidence="1">Uncharacterized protein</fullName>
    </submittedName>
</protein>
<comment type="caution">
    <text evidence="1">The sequence shown here is derived from an EMBL/GenBank/DDBJ whole genome shotgun (WGS) entry which is preliminary data.</text>
</comment>
<reference evidence="1" key="1">
    <citation type="submission" date="2022-11" db="EMBL/GenBank/DDBJ databases">
        <title>Genome Sequence of Nemania bipapillata.</title>
        <authorList>
            <person name="Buettner E."/>
        </authorList>
    </citation>
    <scope>NUCLEOTIDE SEQUENCE</scope>
    <source>
        <strain evidence="1">CP14</strain>
    </source>
</reference>
<gene>
    <name evidence="1" type="ORF">ONZ43_g3111</name>
</gene>
<evidence type="ECO:0000313" key="2">
    <source>
        <dbReference type="Proteomes" id="UP001153334"/>
    </source>
</evidence>
<name>A0ACC2IYA2_9PEZI</name>
<sequence length="280" mass="31018">MAAGAVTAQGGPTRDSIKKLDQIIQVGCLTNAYSKAGTLILQERMQVSPVLVGKKLEKRTSRWFQLDTDDIEDFREEFRVWKTCGSFENRPPALIIETYLDTSRLKSGQSLVALDENGKRWDVVEAINSSDQSSDSSAGRQGKSITHVVLERWRIELKGAPTDDPEDFGPLLPTVYKKAIVLMRSIYTTTGILPAWKLARNSKTKGIHPALTTRCRVSSGDSRAFGSDTLRTPLFEGRGEVITDYVVGDLEVPVGRFYVSVCYRNQCAFQAILATPNPKS</sequence>